<reference evidence="2 3" key="1">
    <citation type="journal article" date="2012" name="Science">
        <title>The Paleozoic origin of enzymatic lignin decomposition reconstructed from 31 fungal genomes.</title>
        <authorList>
            <person name="Floudas D."/>
            <person name="Binder M."/>
            <person name="Riley R."/>
            <person name="Barry K."/>
            <person name="Blanchette R.A."/>
            <person name="Henrissat B."/>
            <person name="Martinez A.T."/>
            <person name="Otillar R."/>
            <person name="Spatafora J.W."/>
            <person name="Yadav J.S."/>
            <person name="Aerts A."/>
            <person name="Benoit I."/>
            <person name="Boyd A."/>
            <person name="Carlson A."/>
            <person name="Copeland A."/>
            <person name="Coutinho P.M."/>
            <person name="de Vries R.P."/>
            <person name="Ferreira P."/>
            <person name="Findley K."/>
            <person name="Foster B."/>
            <person name="Gaskell J."/>
            <person name="Glotzer D."/>
            <person name="Gorecki P."/>
            <person name="Heitman J."/>
            <person name="Hesse C."/>
            <person name="Hori C."/>
            <person name="Igarashi K."/>
            <person name="Jurgens J.A."/>
            <person name="Kallen N."/>
            <person name="Kersten P."/>
            <person name="Kohler A."/>
            <person name="Kuees U."/>
            <person name="Kumar T.K.A."/>
            <person name="Kuo A."/>
            <person name="LaButti K."/>
            <person name="Larrondo L.F."/>
            <person name="Lindquist E."/>
            <person name="Ling A."/>
            <person name="Lombard V."/>
            <person name="Lucas S."/>
            <person name="Lundell T."/>
            <person name="Martin R."/>
            <person name="McLaughlin D.J."/>
            <person name="Morgenstern I."/>
            <person name="Morin E."/>
            <person name="Murat C."/>
            <person name="Nagy L.G."/>
            <person name="Nolan M."/>
            <person name="Ohm R.A."/>
            <person name="Patyshakuliyeva A."/>
            <person name="Rokas A."/>
            <person name="Ruiz-Duenas F.J."/>
            <person name="Sabat G."/>
            <person name="Salamov A."/>
            <person name="Samejima M."/>
            <person name="Schmutz J."/>
            <person name="Slot J.C."/>
            <person name="St John F."/>
            <person name="Stenlid J."/>
            <person name="Sun H."/>
            <person name="Sun S."/>
            <person name="Syed K."/>
            <person name="Tsang A."/>
            <person name="Wiebenga A."/>
            <person name="Young D."/>
            <person name="Pisabarro A."/>
            <person name="Eastwood D.C."/>
            <person name="Martin F."/>
            <person name="Cullen D."/>
            <person name="Grigoriev I.V."/>
            <person name="Hibbett D.S."/>
        </authorList>
    </citation>
    <scope>NUCLEOTIDE SEQUENCE [LARGE SCALE GENOMIC DNA]</scope>
    <source>
        <strain evidence="2 3">MD-104</strain>
    </source>
</reference>
<dbReference type="EMBL" id="KB467976">
    <property type="protein sequence ID" value="PCH39234.1"/>
    <property type="molecule type" value="Genomic_DNA"/>
</dbReference>
<keyword evidence="3" id="KW-1185">Reference proteome</keyword>
<accession>A0A2H3JRE0</accession>
<name>A0A2H3JRE0_WOLCO</name>
<evidence type="ECO:0000313" key="2">
    <source>
        <dbReference type="EMBL" id="PCH39234.1"/>
    </source>
</evidence>
<dbReference type="Proteomes" id="UP000218811">
    <property type="component" value="Unassembled WGS sequence"/>
</dbReference>
<feature type="region of interest" description="Disordered" evidence="1">
    <location>
        <begin position="48"/>
        <end position="119"/>
    </location>
</feature>
<sequence length="119" mass="13807">MYICITRPDYPTLTDRALNHRYFFMHPYPSHLPDGAHLPEAKAPCQLMSWGSSDNQEEHADRTVTSRTRRIPIRIPDDSSKWRRLRKKSQPPPTIPLDLYDMDDHPEAMPAITSKSPKP</sequence>
<proteinExistence type="predicted"/>
<organism evidence="2 3">
    <name type="scientific">Wolfiporia cocos (strain MD-104)</name>
    <name type="common">Brown rot fungus</name>
    <dbReference type="NCBI Taxonomy" id="742152"/>
    <lineage>
        <taxon>Eukaryota</taxon>
        <taxon>Fungi</taxon>
        <taxon>Dikarya</taxon>
        <taxon>Basidiomycota</taxon>
        <taxon>Agaricomycotina</taxon>
        <taxon>Agaricomycetes</taxon>
        <taxon>Polyporales</taxon>
        <taxon>Phaeolaceae</taxon>
        <taxon>Wolfiporia</taxon>
    </lineage>
</organism>
<evidence type="ECO:0000313" key="3">
    <source>
        <dbReference type="Proteomes" id="UP000218811"/>
    </source>
</evidence>
<gene>
    <name evidence="2" type="ORF">WOLCODRAFT_158779</name>
</gene>
<evidence type="ECO:0000256" key="1">
    <source>
        <dbReference type="SAM" id="MobiDB-lite"/>
    </source>
</evidence>
<protein>
    <submittedName>
        <fullName evidence="2">Uncharacterized protein</fullName>
    </submittedName>
</protein>
<dbReference type="AlphaFoldDB" id="A0A2H3JRE0"/>